<name>A0A545UG81_9GAMM</name>
<organism evidence="1 2">
    <name type="scientific">Aliikangiella coralliicola</name>
    <dbReference type="NCBI Taxonomy" id="2592383"/>
    <lineage>
        <taxon>Bacteria</taxon>
        <taxon>Pseudomonadati</taxon>
        <taxon>Pseudomonadota</taxon>
        <taxon>Gammaproteobacteria</taxon>
        <taxon>Oceanospirillales</taxon>
        <taxon>Pleioneaceae</taxon>
        <taxon>Aliikangiella</taxon>
    </lineage>
</organism>
<dbReference type="Proteomes" id="UP000315439">
    <property type="component" value="Unassembled WGS sequence"/>
</dbReference>
<dbReference type="RefSeq" id="WP_142892992.1">
    <property type="nucleotide sequence ID" value="NZ_ML660162.1"/>
</dbReference>
<comment type="caution">
    <text evidence="1">The sequence shown here is derived from an EMBL/GenBank/DDBJ whole genome shotgun (WGS) entry which is preliminary data.</text>
</comment>
<protein>
    <submittedName>
        <fullName evidence="1">Uncharacterized protein</fullName>
    </submittedName>
</protein>
<dbReference type="EMBL" id="VIKS01000004">
    <property type="protein sequence ID" value="TQV88484.1"/>
    <property type="molecule type" value="Genomic_DNA"/>
</dbReference>
<proteinExistence type="predicted"/>
<accession>A0A545UG81</accession>
<sequence>MIEANTPMKNVYIFGKHHSGAEDGIIIKPDKDLEVQDGDLFAIMFYKAAKVPDDTVWVTLKVEYPLQHIFDTRDTYGRCPLGLDGKLELEDNCFAILEVNLIEELRCKDIDIRLSVHWANLPGGEDTLYPPEMDIKVKPT</sequence>
<dbReference type="AlphaFoldDB" id="A0A545UG81"/>
<evidence type="ECO:0000313" key="1">
    <source>
        <dbReference type="EMBL" id="TQV88484.1"/>
    </source>
</evidence>
<reference evidence="1 2" key="1">
    <citation type="submission" date="2019-07" db="EMBL/GenBank/DDBJ databases">
        <title>Draft genome for Aliikangiella sp. M105.</title>
        <authorList>
            <person name="Wang G."/>
        </authorList>
    </citation>
    <scope>NUCLEOTIDE SEQUENCE [LARGE SCALE GENOMIC DNA]</scope>
    <source>
        <strain evidence="1 2">M105</strain>
    </source>
</reference>
<gene>
    <name evidence="1" type="ORF">FLL46_08140</name>
</gene>
<evidence type="ECO:0000313" key="2">
    <source>
        <dbReference type="Proteomes" id="UP000315439"/>
    </source>
</evidence>
<keyword evidence="2" id="KW-1185">Reference proteome</keyword>